<dbReference type="GO" id="GO:0005886">
    <property type="term" value="C:plasma membrane"/>
    <property type="evidence" value="ECO:0007669"/>
    <property type="project" value="TreeGrafter"/>
</dbReference>
<evidence type="ECO:0000313" key="9">
    <source>
        <dbReference type="Proteomes" id="UP000070174"/>
    </source>
</evidence>
<dbReference type="Pfam" id="PF19296">
    <property type="entry name" value="RelA_AH_RIS"/>
    <property type="match status" value="1"/>
</dbReference>
<dbReference type="InterPro" id="IPR002912">
    <property type="entry name" value="ACT_dom"/>
</dbReference>
<dbReference type="Pfam" id="PF04607">
    <property type="entry name" value="RelA_SpoT"/>
    <property type="match status" value="1"/>
</dbReference>
<comment type="function">
    <text evidence="4">In eubacteria ppGpp (guanosine 3'-diphosphate 5'-diphosphate) is a mediator of the stringent response that coordinates a variety of cellular activities in response to changes in nutritional abundance.</text>
</comment>
<dbReference type="PANTHER" id="PTHR21262">
    <property type="entry name" value="GUANOSINE-3',5'-BIS DIPHOSPHATE 3'-PYROPHOSPHOHYDROLASE"/>
    <property type="match status" value="1"/>
</dbReference>
<dbReference type="Gene3D" id="3.30.460.10">
    <property type="entry name" value="Beta Polymerase, domain 2"/>
    <property type="match status" value="1"/>
</dbReference>
<sequence length="715" mass="82200">MLLIDELIEKVKSYNENADIDMIKRAYKMADEHHRGQKRNSGEDYIIHPLNVSLILADMNMDTATIVAGLLHDVVEDTVVTLEDVKNEFGQEIADLVDGVTKLKKLNYKNKEEKQAENIRKMVLAMAKDIRVIIVKLADRLHNMRTLEYMTDAKKIEKATETVEIYAPIADRLGMSRIKWELEDLSLRYLDEEGYYELVDMVNKRRNEREDLINHIIKLLEENLKNVGIECEIKGRPKNFYSIYKKMKKKGKVFDEIYDLSAVRILTHSVKDCYGALGVVHTLFKPIPGRFKDYIAMPKPNKYQSLHTTVIDNNGETFEVQIRTYEMHQTAEYGIAAHWKYKAGVSKETAFDENLTWLRQLLEWQKDLNDPGDFMDTLKIDFFADEVFVFTPRGDVINLPEGSTPIDFAYRIHSQVGNTCVGAKVNGRIVPLNYTLQSGNIVDVITNPNTSPSLDWLKIVKSPQARKKILQYFKVKDKEKNIERGRDAIEREVKKLGYETHKILRDDWLEEVKEKLNMLSLDEMYAAVGFGTITTAQVTAKLQDIYNKHYKKDDKVIEEIVESKRRYNNQGIEVKGVDGVNVRIAKCCTPVPGDEIVGYITIGRGISVHRKDCKNLQNNVDPERLVEVKWENSNSTSYSASIEIRAFDKPNVIADIASRVNESKLSMSYLNAKVVKNGDAVIDITVEITDSEELERLMEKLKRINNVLEVYRIKA</sequence>
<dbReference type="EMBL" id="LRQE01000025">
    <property type="protein sequence ID" value="KXA30455.1"/>
    <property type="molecule type" value="Genomic_DNA"/>
</dbReference>
<reference evidence="8 9" key="1">
    <citation type="submission" date="2016-01" db="EMBL/GenBank/DDBJ databases">
        <authorList>
            <person name="Oliw E.H."/>
        </authorList>
    </citation>
    <scope>NUCLEOTIDE SEQUENCE [LARGE SCALE GENOMIC DNA]</scope>
    <source>
        <strain evidence="8 9">CMW7756A</strain>
    </source>
</reference>
<dbReference type="Pfam" id="PF02824">
    <property type="entry name" value="TGS"/>
    <property type="match status" value="1"/>
</dbReference>
<evidence type="ECO:0000259" key="5">
    <source>
        <dbReference type="PROSITE" id="PS51671"/>
    </source>
</evidence>
<dbReference type="SUPFAM" id="SSF81301">
    <property type="entry name" value="Nucleotidyltransferase"/>
    <property type="match status" value="1"/>
</dbReference>
<evidence type="ECO:0000256" key="3">
    <source>
        <dbReference type="ARBA" id="ARBA00048244"/>
    </source>
</evidence>
<evidence type="ECO:0000256" key="4">
    <source>
        <dbReference type="RuleBase" id="RU003847"/>
    </source>
</evidence>
<dbReference type="CDD" id="cd01668">
    <property type="entry name" value="TGS_RSH"/>
    <property type="match status" value="1"/>
</dbReference>
<feature type="domain" description="TGS" evidence="7">
    <location>
        <begin position="385"/>
        <end position="446"/>
    </location>
</feature>
<dbReference type="SUPFAM" id="SSF55021">
    <property type="entry name" value="ACT-like"/>
    <property type="match status" value="1"/>
</dbReference>
<gene>
    <name evidence="8" type="ORF">HMPREF3229_00918</name>
</gene>
<dbReference type="CDD" id="cd00077">
    <property type="entry name" value="HDc"/>
    <property type="match status" value="1"/>
</dbReference>
<comment type="similarity">
    <text evidence="4">Belongs to the relA/spoT family.</text>
</comment>
<dbReference type="GO" id="GO:0016301">
    <property type="term" value="F:kinase activity"/>
    <property type="evidence" value="ECO:0007669"/>
    <property type="project" value="UniProtKB-KW"/>
</dbReference>
<evidence type="ECO:0000259" key="7">
    <source>
        <dbReference type="PROSITE" id="PS51880"/>
    </source>
</evidence>
<dbReference type="Gene3D" id="3.10.20.30">
    <property type="match status" value="1"/>
</dbReference>
<evidence type="ECO:0000259" key="6">
    <source>
        <dbReference type="PROSITE" id="PS51831"/>
    </source>
</evidence>
<dbReference type="Gene3D" id="3.30.70.260">
    <property type="match status" value="1"/>
</dbReference>
<evidence type="ECO:0000313" key="8">
    <source>
        <dbReference type="EMBL" id="KXA30455.1"/>
    </source>
</evidence>
<dbReference type="InterPro" id="IPR003607">
    <property type="entry name" value="HD/PDEase_dom"/>
</dbReference>
<dbReference type="PROSITE" id="PS51831">
    <property type="entry name" value="HD"/>
    <property type="match status" value="1"/>
</dbReference>
<comment type="caution">
    <text evidence="8">The sequence shown here is derived from an EMBL/GenBank/DDBJ whole genome shotgun (WGS) entry which is preliminary data.</text>
</comment>
<dbReference type="RefSeq" id="WP_060800081.1">
    <property type="nucleotide sequence ID" value="NZ_KQ957097.1"/>
</dbReference>
<dbReference type="InterPro" id="IPR033655">
    <property type="entry name" value="TGS_RelA/SpoT"/>
</dbReference>
<dbReference type="GO" id="GO:0008728">
    <property type="term" value="F:GTP diphosphokinase activity"/>
    <property type="evidence" value="ECO:0007669"/>
    <property type="project" value="UniProtKB-EC"/>
</dbReference>
<dbReference type="NCBIfam" id="TIGR00691">
    <property type="entry name" value="spoT_relA"/>
    <property type="match status" value="1"/>
</dbReference>
<accession>A0A133PP89</accession>
<dbReference type="Proteomes" id="UP000070174">
    <property type="component" value="Unassembled WGS sequence"/>
</dbReference>
<dbReference type="CDD" id="cd04876">
    <property type="entry name" value="ACT_RelA-SpoT"/>
    <property type="match status" value="1"/>
</dbReference>
<feature type="domain" description="ACT" evidence="5">
    <location>
        <begin position="641"/>
        <end position="715"/>
    </location>
</feature>
<dbReference type="PROSITE" id="PS51880">
    <property type="entry name" value="TGS"/>
    <property type="match status" value="1"/>
</dbReference>
<proteinExistence type="inferred from homology"/>
<dbReference type="EC" id="2.7.6.5" evidence="2"/>
<dbReference type="SMART" id="SM00471">
    <property type="entry name" value="HDc"/>
    <property type="match status" value="1"/>
</dbReference>
<dbReference type="SUPFAM" id="SSF81271">
    <property type="entry name" value="TGS-like"/>
    <property type="match status" value="1"/>
</dbReference>
<dbReference type="PATRIC" id="fig|54005.3.peg.903"/>
<dbReference type="SUPFAM" id="SSF109604">
    <property type="entry name" value="HD-domain/PDEase-like"/>
    <property type="match status" value="1"/>
</dbReference>
<evidence type="ECO:0000256" key="2">
    <source>
        <dbReference type="ARBA" id="ARBA00013251"/>
    </source>
</evidence>
<dbReference type="AlphaFoldDB" id="A0A133PP89"/>
<dbReference type="CDD" id="cd05399">
    <property type="entry name" value="NT_Rel-Spo_like"/>
    <property type="match status" value="1"/>
</dbReference>
<dbReference type="Pfam" id="PF13328">
    <property type="entry name" value="HD_4"/>
    <property type="match status" value="1"/>
</dbReference>
<dbReference type="GO" id="GO:0015970">
    <property type="term" value="P:guanosine tetraphosphate biosynthetic process"/>
    <property type="evidence" value="ECO:0007669"/>
    <property type="project" value="UniProtKB-UniPathway"/>
</dbReference>
<dbReference type="InterPro" id="IPR045865">
    <property type="entry name" value="ACT-like_dom_sf"/>
</dbReference>
<dbReference type="FunFam" id="3.30.460.10:FF:000001">
    <property type="entry name" value="GTP pyrophosphokinase RelA"/>
    <property type="match status" value="1"/>
</dbReference>
<dbReference type="Gene3D" id="1.10.3210.10">
    <property type="entry name" value="Hypothetical protein af1432"/>
    <property type="match status" value="1"/>
</dbReference>
<dbReference type="InterPro" id="IPR006674">
    <property type="entry name" value="HD_domain"/>
</dbReference>
<comment type="pathway">
    <text evidence="1">Purine metabolism; ppGpp biosynthesis; ppGpp from GTP: step 1/2.</text>
</comment>
<name>A0A133PP89_9FIRM</name>
<feature type="domain" description="HD" evidence="6">
    <location>
        <begin position="45"/>
        <end position="144"/>
    </location>
</feature>
<dbReference type="InterPro" id="IPR012676">
    <property type="entry name" value="TGS-like"/>
</dbReference>
<dbReference type="InterPro" id="IPR043519">
    <property type="entry name" value="NT_sf"/>
</dbReference>
<comment type="catalytic activity">
    <reaction evidence="3">
        <text>GTP + ATP = guanosine 3'-diphosphate 5'-triphosphate + AMP</text>
        <dbReference type="Rhea" id="RHEA:22088"/>
        <dbReference type="ChEBI" id="CHEBI:30616"/>
        <dbReference type="ChEBI" id="CHEBI:37565"/>
        <dbReference type="ChEBI" id="CHEBI:142410"/>
        <dbReference type="ChEBI" id="CHEBI:456215"/>
        <dbReference type="EC" id="2.7.6.5"/>
    </reaction>
</comment>
<dbReference type="FunFam" id="3.10.20.30:FF:000002">
    <property type="entry name" value="GTP pyrophosphokinase (RelA/SpoT)"/>
    <property type="match status" value="1"/>
</dbReference>
<evidence type="ECO:0000256" key="1">
    <source>
        <dbReference type="ARBA" id="ARBA00004976"/>
    </source>
</evidence>
<keyword evidence="8" id="KW-0418">Kinase</keyword>
<dbReference type="UniPathway" id="UPA00908">
    <property type="reaction ID" value="UER00884"/>
</dbReference>
<dbReference type="InterPro" id="IPR004811">
    <property type="entry name" value="RelA/Spo_fam"/>
</dbReference>
<dbReference type="Pfam" id="PF13291">
    <property type="entry name" value="ACT_4"/>
    <property type="match status" value="1"/>
</dbReference>
<dbReference type="InterPro" id="IPR012675">
    <property type="entry name" value="Beta-grasp_dom_sf"/>
</dbReference>
<dbReference type="InterPro" id="IPR045600">
    <property type="entry name" value="RelA/SpoT_AH_RIS"/>
</dbReference>
<dbReference type="PANTHER" id="PTHR21262:SF31">
    <property type="entry name" value="GTP PYROPHOSPHOKINASE"/>
    <property type="match status" value="1"/>
</dbReference>
<organism evidence="8">
    <name type="scientific">Peptoniphilus harei</name>
    <dbReference type="NCBI Taxonomy" id="54005"/>
    <lineage>
        <taxon>Bacteria</taxon>
        <taxon>Bacillati</taxon>
        <taxon>Bacillota</taxon>
        <taxon>Tissierellia</taxon>
        <taxon>Tissierellales</taxon>
        <taxon>Peptoniphilaceae</taxon>
        <taxon>Peptoniphilus</taxon>
    </lineage>
</organism>
<keyword evidence="8" id="KW-0808">Transferase</keyword>
<dbReference type="PROSITE" id="PS51671">
    <property type="entry name" value="ACT"/>
    <property type="match status" value="1"/>
</dbReference>
<protein>
    <recommendedName>
        <fullName evidence="2">GTP diphosphokinase</fullName>
        <ecNumber evidence="2">2.7.6.5</ecNumber>
    </recommendedName>
</protein>
<dbReference type="InterPro" id="IPR004095">
    <property type="entry name" value="TGS"/>
</dbReference>
<dbReference type="InterPro" id="IPR007685">
    <property type="entry name" value="RelA_SpoT"/>
</dbReference>
<dbReference type="SMART" id="SM00954">
    <property type="entry name" value="RelA_SpoT"/>
    <property type="match status" value="1"/>
</dbReference>
<dbReference type="FunFam" id="1.10.3210.10:FF:000001">
    <property type="entry name" value="GTP pyrophosphokinase RelA"/>
    <property type="match status" value="1"/>
</dbReference>